<proteinExistence type="predicted"/>
<dbReference type="Gene3D" id="1.25.40.10">
    <property type="entry name" value="Tetratricopeptide repeat domain"/>
    <property type="match status" value="2"/>
</dbReference>
<keyword evidence="2" id="KW-1185">Reference proteome</keyword>
<dbReference type="SUPFAM" id="SSF47413">
    <property type="entry name" value="lambda repressor-like DNA-binding domains"/>
    <property type="match status" value="1"/>
</dbReference>
<dbReference type="InterPro" id="IPR011990">
    <property type="entry name" value="TPR-like_helical_dom_sf"/>
</dbReference>
<dbReference type="RefSeq" id="WP_077836208.1">
    <property type="nucleotide sequence ID" value="NZ_CP096984.1"/>
</dbReference>
<dbReference type="KEGG" id="crw:CROST_047960"/>
<accession>A0A1S8L8E2</accession>
<protein>
    <submittedName>
        <fullName evidence="1">Uncharacterized protein</fullName>
    </submittedName>
</protein>
<name>A0A1S8L8E2_9CLOT</name>
<dbReference type="SMART" id="SM00530">
    <property type="entry name" value="HTH_XRE"/>
    <property type="match status" value="1"/>
</dbReference>
<dbReference type="EMBL" id="CP096984">
    <property type="protein sequence ID" value="URZ14018.1"/>
    <property type="molecule type" value="Genomic_DNA"/>
</dbReference>
<dbReference type="Proteomes" id="UP000190951">
    <property type="component" value="Plasmid p330"/>
</dbReference>
<dbReference type="Gene3D" id="1.10.260.40">
    <property type="entry name" value="lambda repressor-like DNA-binding domains"/>
    <property type="match status" value="1"/>
</dbReference>
<dbReference type="InterPro" id="IPR019734">
    <property type="entry name" value="TPR_rpt"/>
</dbReference>
<keyword evidence="1" id="KW-0614">Plasmid</keyword>
<dbReference type="InterPro" id="IPR001387">
    <property type="entry name" value="Cro/C1-type_HTH"/>
</dbReference>
<dbReference type="CDD" id="cd00093">
    <property type="entry name" value="HTH_XRE"/>
    <property type="match status" value="1"/>
</dbReference>
<evidence type="ECO:0000313" key="1">
    <source>
        <dbReference type="EMBL" id="URZ14018.1"/>
    </source>
</evidence>
<geneLocation type="plasmid" evidence="1 2">
    <name>p330</name>
</geneLocation>
<evidence type="ECO:0000313" key="2">
    <source>
        <dbReference type="Proteomes" id="UP000190951"/>
    </source>
</evidence>
<dbReference type="STRING" id="84029.CROST_13910"/>
<dbReference type="PROSITE" id="PS50943">
    <property type="entry name" value="HTH_CROC1"/>
    <property type="match status" value="1"/>
</dbReference>
<dbReference type="AlphaFoldDB" id="A0A1S8L8E2"/>
<dbReference type="Pfam" id="PF13181">
    <property type="entry name" value="TPR_8"/>
    <property type="match status" value="1"/>
</dbReference>
<gene>
    <name evidence="1" type="ORF">CROST_047960</name>
</gene>
<dbReference type="InterPro" id="IPR010982">
    <property type="entry name" value="Lambda_DNA-bd_dom_sf"/>
</dbReference>
<reference evidence="1 2" key="1">
    <citation type="submission" date="2022-04" db="EMBL/GenBank/DDBJ databases">
        <title>Genome sequence of C. roseum typestrain.</title>
        <authorList>
            <person name="Poehlein A."/>
            <person name="Schoch T."/>
            <person name="Duerre P."/>
            <person name="Daniel R."/>
        </authorList>
    </citation>
    <scope>NUCLEOTIDE SEQUENCE [LARGE SCALE GENOMIC DNA]</scope>
    <source>
        <strain evidence="1 2">DSM 7320</strain>
        <plasmid evidence="1 2">p330</plasmid>
    </source>
</reference>
<sequence>MDTYEIMSIGDKLKNLRKKYNLSQDDLAGNQITRNLISQIEHNKANLTKSSAKIMLTNLKKICDKKNTEVEENIDYLLEDERSQANKVLDRYIRELKDLTVYRDGAFLSKLSEIEEFLAKWDIKDKKITIFEMAGDYYSNIRDFYNSSMYYEKAKAIMDGDIHNEDMLSVLRKLSMIYYYMGKYEEDIKCCDFAINHFDNMSEEYYCIFVYNRSLCYMNLKQHDIALEGFKKIKPITKQMSIDKYYDVCTQIAACLAELKRYDESLQLYYKILNYVGEKKYEKHIMVFINVVEIYMLLGNDEKIKENLNLIFETKKHLNENFVYLPETYFQIGKIGKNLKDLKLAEEYYEQALTYAKKNMRYYLEADILCELIDLYIEQNNKEKILDVMNEFFILTGKEGKISTKVMYKLIDFYLSIKDINSLRDILSFSKKFI</sequence>
<dbReference type="SMART" id="SM00028">
    <property type="entry name" value="TPR"/>
    <property type="match status" value="4"/>
</dbReference>
<dbReference type="PROSITE" id="PS50005">
    <property type="entry name" value="TPR"/>
    <property type="match status" value="1"/>
</dbReference>
<dbReference type="SUPFAM" id="SSF48452">
    <property type="entry name" value="TPR-like"/>
    <property type="match status" value="2"/>
</dbReference>
<dbReference type="GO" id="GO:0003677">
    <property type="term" value="F:DNA binding"/>
    <property type="evidence" value="ECO:0007669"/>
    <property type="project" value="InterPro"/>
</dbReference>
<organism evidence="1 2">
    <name type="scientific">Clostridium felsineum</name>
    <dbReference type="NCBI Taxonomy" id="36839"/>
    <lineage>
        <taxon>Bacteria</taxon>
        <taxon>Bacillati</taxon>
        <taxon>Bacillota</taxon>
        <taxon>Clostridia</taxon>
        <taxon>Eubacteriales</taxon>
        <taxon>Clostridiaceae</taxon>
        <taxon>Clostridium</taxon>
    </lineage>
</organism>